<name>A0ACB9RI43_9MYRT</name>
<reference evidence="2" key="1">
    <citation type="journal article" date="2023" name="Front. Plant Sci.">
        <title>Chromosomal-level genome assembly of Melastoma candidum provides insights into trichome evolution.</title>
        <authorList>
            <person name="Zhong Y."/>
            <person name="Wu W."/>
            <person name="Sun C."/>
            <person name="Zou P."/>
            <person name="Liu Y."/>
            <person name="Dai S."/>
            <person name="Zhou R."/>
        </authorList>
    </citation>
    <scope>NUCLEOTIDE SEQUENCE [LARGE SCALE GENOMIC DNA]</scope>
</reference>
<proteinExistence type="predicted"/>
<accession>A0ACB9RI43</accession>
<keyword evidence="2" id="KW-1185">Reference proteome</keyword>
<evidence type="ECO:0000313" key="2">
    <source>
        <dbReference type="Proteomes" id="UP001057402"/>
    </source>
</evidence>
<dbReference type="EMBL" id="CM042883">
    <property type="protein sequence ID" value="KAI4378524.1"/>
    <property type="molecule type" value="Genomic_DNA"/>
</dbReference>
<comment type="caution">
    <text evidence="1">The sequence shown here is derived from an EMBL/GenBank/DDBJ whole genome shotgun (WGS) entry which is preliminary data.</text>
</comment>
<protein>
    <submittedName>
        <fullName evidence="1">Uncharacterized protein</fullName>
    </submittedName>
</protein>
<sequence length="418" mass="46129">MENVEVEVPPFFICPISLEIMKDPVTISTGITYDRDSIETWLFSSDHKTKTCPVTKLPVSTDPDDLMITPNLTLRRLIQSWCNLNASRGVIPIPSPKPPVSKPYVEKLLSDARSPALQAKCLKRLRSIASSQNGSTKRCVESAGAVEFLASLVNSECSTSSSEDMGDDFNARALTNDALCILYNLRLTESGLRQLVRGGQFVDSLTQVMLRGSYDSRAYAVLLLKSMFEVAEPMEMITLRTDLFHEVVQVLHDGISPQATKAALKLLIHVCPWGRSRIKAVEAGAVSVLVEKLLESSEKRICELVFMLLEMVCQSAEGRAELLRHGAGIAIVSKKILRVSQIASERSVRILHSLARFSATPAIVQEMLEIGVAAKLCLVLQVESGRKTKEKAIEILRLHRRAWRNSPCIPASLASSYP</sequence>
<dbReference type="Proteomes" id="UP001057402">
    <property type="component" value="Chromosome 4"/>
</dbReference>
<evidence type="ECO:0000313" key="1">
    <source>
        <dbReference type="EMBL" id="KAI4378524.1"/>
    </source>
</evidence>
<gene>
    <name evidence="1" type="ORF">MLD38_015992</name>
</gene>
<organism evidence="1 2">
    <name type="scientific">Melastoma candidum</name>
    <dbReference type="NCBI Taxonomy" id="119954"/>
    <lineage>
        <taxon>Eukaryota</taxon>
        <taxon>Viridiplantae</taxon>
        <taxon>Streptophyta</taxon>
        <taxon>Embryophyta</taxon>
        <taxon>Tracheophyta</taxon>
        <taxon>Spermatophyta</taxon>
        <taxon>Magnoliopsida</taxon>
        <taxon>eudicotyledons</taxon>
        <taxon>Gunneridae</taxon>
        <taxon>Pentapetalae</taxon>
        <taxon>rosids</taxon>
        <taxon>malvids</taxon>
        <taxon>Myrtales</taxon>
        <taxon>Melastomataceae</taxon>
        <taxon>Melastomatoideae</taxon>
        <taxon>Melastomateae</taxon>
        <taxon>Melastoma</taxon>
    </lineage>
</organism>